<protein>
    <submittedName>
        <fullName evidence="1">Uncharacterized protein</fullName>
    </submittedName>
</protein>
<dbReference type="Proteomes" id="UP001177140">
    <property type="component" value="Unassembled WGS sequence"/>
</dbReference>
<gene>
    <name evidence="1" type="ORF">MKW94_025441</name>
</gene>
<evidence type="ECO:0000313" key="1">
    <source>
        <dbReference type="EMBL" id="MCL7028854.1"/>
    </source>
</evidence>
<dbReference type="EMBL" id="JAJJMA010084009">
    <property type="protein sequence ID" value="MCL7028854.1"/>
    <property type="molecule type" value="Genomic_DNA"/>
</dbReference>
<accession>A0AA41RXQ5</accession>
<sequence length="50" mass="5902">MVEIHDVSSTDKVDYIVTRSNGTDHDIDIPLKGQIFYNDNEIYKFYKEYA</sequence>
<keyword evidence="2" id="KW-1185">Reference proteome</keyword>
<evidence type="ECO:0000313" key="2">
    <source>
        <dbReference type="Proteomes" id="UP001177140"/>
    </source>
</evidence>
<reference evidence="1" key="1">
    <citation type="submission" date="2022-03" db="EMBL/GenBank/DDBJ databases">
        <title>A functionally conserved STORR gene fusion in Papaver species that diverged 16.8 million years ago.</title>
        <authorList>
            <person name="Catania T."/>
        </authorList>
    </citation>
    <scope>NUCLEOTIDE SEQUENCE</scope>
    <source>
        <strain evidence="1">S-191538</strain>
    </source>
</reference>
<dbReference type="AlphaFoldDB" id="A0AA41RXQ5"/>
<proteinExistence type="predicted"/>
<comment type="caution">
    <text evidence="1">The sequence shown here is derived from an EMBL/GenBank/DDBJ whole genome shotgun (WGS) entry which is preliminary data.</text>
</comment>
<name>A0AA41RXQ5_PAPNU</name>
<organism evidence="1 2">
    <name type="scientific">Papaver nudicaule</name>
    <name type="common">Iceland poppy</name>
    <dbReference type="NCBI Taxonomy" id="74823"/>
    <lineage>
        <taxon>Eukaryota</taxon>
        <taxon>Viridiplantae</taxon>
        <taxon>Streptophyta</taxon>
        <taxon>Embryophyta</taxon>
        <taxon>Tracheophyta</taxon>
        <taxon>Spermatophyta</taxon>
        <taxon>Magnoliopsida</taxon>
        <taxon>Ranunculales</taxon>
        <taxon>Papaveraceae</taxon>
        <taxon>Papaveroideae</taxon>
        <taxon>Papaver</taxon>
    </lineage>
</organism>